<feature type="non-terminal residue" evidence="2">
    <location>
        <position position="1"/>
    </location>
</feature>
<protein>
    <submittedName>
        <fullName evidence="2">Uncharacterized protein</fullName>
    </submittedName>
</protein>
<comment type="caution">
    <text evidence="2">The sequence shown here is derived from an EMBL/GenBank/DDBJ whole genome shotgun (WGS) entry which is preliminary data.</text>
</comment>
<evidence type="ECO:0000256" key="1">
    <source>
        <dbReference type="SAM" id="MobiDB-lite"/>
    </source>
</evidence>
<organism evidence="2 3">
    <name type="scientific">Pleurodeles waltl</name>
    <name type="common">Iberian ribbed newt</name>
    <dbReference type="NCBI Taxonomy" id="8319"/>
    <lineage>
        <taxon>Eukaryota</taxon>
        <taxon>Metazoa</taxon>
        <taxon>Chordata</taxon>
        <taxon>Craniata</taxon>
        <taxon>Vertebrata</taxon>
        <taxon>Euteleostomi</taxon>
        <taxon>Amphibia</taxon>
        <taxon>Batrachia</taxon>
        <taxon>Caudata</taxon>
        <taxon>Salamandroidea</taxon>
        <taxon>Salamandridae</taxon>
        <taxon>Pleurodelinae</taxon>
        <taxon>Pleurodeles</taxon>
    </lineage>
</organism>
<reference evidence="2" key="1">
    <citation type="journal article" date="2022" name="bioRxiv">
        <title>Sequencing and chromosome-scale assembly of the giantPleurodeles waltlgenome.</title>
        <authorList>
            <person name="Brown T."/>
            <person name="Elewa A."/>
            <person name="Iarovenko S."/>
            <person name="Subramanian E."/>
            <person name="Araus A.J."/>
            <person name="Petzold A."/>
            <person name="Susuki M."/>
            <person name="Suzuki K.-i.T."/>
            <person name="Hayashi T."/>
            <person name="Toyoda A."/>
            <person name="Oliveira C."/>
            <person name="Osipova E."/>
            <person name="Leigh N.D."/>
            <person name="Simon A."/>
            <person name="Yun M.H."/>
        </authorList>
    </citation>
    <scope>NUCLEOTIDE SEQUENCE</scope>
    <source>
        <strain evidence="2">20211129_DDA</strain>
        <tissue evidence="2">Liver</tissue>
    </source>
</reference>
<gene>
    <name evidence="2" type="ORF">NDU88_005997</name>
</gene>
<dbReference type="AlphaFoldDB" id="A0AAV7QKJ8"/>
<name>A0AAV7QKJ8_PLEWA</name>
<dbReference type="EMBL" id="JANPWB010000010">
    <property type="protein sequence ID" value="KAJ1139630.1"/>
    <property type="molecule type" value="Genomic_DNA"/>
</dbReference>
<sequence length="51" mass="5680">EKGSICRQQVSGSRRKQATNKWGKIRDRFMGKGGNGVAGNEKVQEVTCRWG</sequence>
<keyword evidence="3" id="KW-1185">Reference proteome</keyword>
<evidence type="ECO:0000313" key="2">
    <source>
        <dbReference type="EMBL" id="KAJ1139630.1"/>
    </source>
</evidence>
<evidence type="ECO:0000313" key="3">
    <source>
        <dbReference type="Proteomes" id="UP001066276"/>
    </source>
</evidence>
<feature type="region of interest" description="Disordered" evidence="1">
    <location>
        <begin position="1"/>
        <end position="21"/>
    </location>
</feature>
<accession>A0AAV7QKJ8</accession>
<proteinExistence type="predicted"/>
<feature type="compositionally biased region" description="Polar residues" evidence="1">
    <location>
        <begin position="1"/>
        <end position="12"/>
    </location>
</feature>
<dbReference type="Proteomes" id="UP001066276">
    <property type="component" value="Chromosome 6"/>
</dbReference>
<feature type="non-terminal residue" evidence="2">
    <location>
        <position position="51"/>
    </location>
</feature>